<protein>
    <recommendedName>
        <fullName evidence="4">RxLR effector protein</fullName>
    </recommendedName>
</protein>
<dbReference type="EMBL" id="QXFX01000368">
    <property type="protein sequence ID" value="KAE9118464.1"/>
    <property type="molecule type" value="Genomic_DNA"/>
</dbReference>
<evidence type="ECO:0008006" key="4">
    <source>
        <dbReference type="Google" id="ProtNLM"/>
    </source>
</evidence>
<reference evidence="2 3" key="1">
    <citation type="submission" date="2018-09" db="EMBL/GenBank/DDBJ databases">
        <title>Genomic investigation of the strawberry pathogen Phytophthora fragariae indicates pathogenicity is determined by transcriptional variation in three key races.</title>
        <authorList>
            <person name="Adams T.M."/>
            <person name="Armitage A.D."/>
            <person name="Sobczyk M.K."/>
            <person name="Bates H.J."/>
            <person name="Dunwell J.M."/>
            <person name="Nellist C.F."/>
            <person name="Harrison R.J."/>
        </authorList>
    </citation>
    <scope>NUCLEOTIDE SEQUENCE [LARGE SCALE GENOMIC DNA]</scope>
    <source>
        <strain evidence="2 3">ONT-3</strain>
    </source>
</reference>
<evidence type="ECO:0000313" key="3">
    <source>
        <dbReference type="Proteomes" id="UP000488956"/>
    </source>
</evidence>
<sequence>MKVDNSFRIIFFSIVALSYSRALPMKNLPIPGEDTGKIVLNCEVILSCDFFC</sequence>
<comment type="caution">
    <text evidence="2">The sequence shown here is derived from an EMBL/GenBank/DDBJ whole genome shotgun (WGS) entry which is preliminary data.</text>
</comment>
<feature type="chain" id="PRO_5026170377" description="RxLR effector protein" evidence="1">
    <location>
        <begin position="23"/>
        <end position="52"/>
    </location>
</feature>
<keyword evidence="1" id="KW-0732">Signal</keyword>
<dbReference type="Proteomes" id="UP000488956">
    <property type="component" value="Unassembled WGS sequence"/>
</dbReference>
<gene>
    <name evidence="2" type="ORF">PF010_g8209</name>
</gene>
<dbReference type="AlphaFoldDB" id="A0A6G0LGF6"/>
<proteinExistence type="predicted"/>
<evidence type="ECO:0000313" key="2">
    <source>
        <dbReference type="EMBL" id="KAE9118464.1"/>
    </source>
</evidence>
<name>A0A6G0LGF6_9STRA</name>
<evidence type="ECO:0000256" key="1">
    <source>
        <dbReference type="SAM" id="SignalP"/>
    </source>
</evidence>
<accession>A0A6G0LGF6</accession>
<organism evidence="2 3">
    <name type="scientific">Phytophthora fragariae</name>
    <dbReference type="NCBI Taxonomy" id="53985"/>
    <lineage>
        <taxon>Eukaryota</taxon>
        <taxon>Sar</taxon>
        <taxon>Stramenopiles</taxon>
        <taxon>Oomycota</taxon>
        <taxon>Peronosporomycetes</taxon>
        <taxon>Peronosporales</taxon>
        <taxon>Peronosporaceae</taxon>
        <taxon>Phytophthora</taxon>
    </lineage>
</organism>
<feature type="signal peptide" evidence="1">
    <location>
        <begin position="1"/>
        <end position="22"/>
    </location>
</feature>